<evidence type="ECO:0000256" key="5">
    <source>
        <dbReference type="ARBA" id="ARBA00022490"/>
    </source>
</evidence>
<keyword evidence="6" id="KW-0698">rRNA processing</keyword>
<dbReference type="PANTHER" id="PTHR30001">
    <property type="entry name" value="RIBONUCLEASE"/>
    <property type="match status" value="1"/>
</dbReference>
<dbReference type="NCBIfam" id="TIGR00757">
    <property type="entry name" value="RNaseEG"/>
    <property type="match status" value="1"/>
</dbReference>
<evidence type="ECO:0000256" key="15">
    <source>
        <dbReference type="ARBA" id="ARBA00022884"/>
    </source>
</evidence>
<dbReference type="GO" id="GO:0046872">
    <property type="term" value="F:metal ion binding"/>
    <property type="evidence" value="ECO:0007669"/>
    <property type="project" value="UniProtKB-KW"/>
</dbReference>
<evidence type="ECO:0000256" key="8">
    <source>
        <dbReference type="ARBA" id="ARBA00022694"/>
    </source>
</evidence>
<accession>A0A7G9SQM0</accession>
<dbReference type="Pfam" id="PF20833">
    <property type="entry name" value="RNase_E_G_Thio"/>
    <property type="match status" value="1"/>
</dbReference>
<dbReference type="GO" id="GO:0019843">
    <property type="term" value="F:rRNA binding"/>
    <property type="evidence" value="ECO:0007669"/>
    <property type="project" value="UniProtKB-KW"/>
</dbReference>
<dbReference type="GO" id="GO:0008033">
    <property type="term" value="P:tRNA processing"/>
    <property type="evidence" value="ECO:0007669"/>
    <property type="project" value="UniProtKB-KW"/>
</dbReference>
<keyword evidence="9" id="KW-0540">Nuclease</keyword>
<dbReference type="InterPro" id="IPR048583">
    <property type="entry name" value="RNase_E_G_thioredoxin-like"/>
</dbReference>
<keyword evidence="14" id="KW-0460">Magnesium</keyword>
<evidence type="ECO:0000256" key="11">
    <source>
        <dbReference type="ARBA" id="ARBA00022730"/>
    </source>
</evidence>
<proteinExistence type="inferred from homology"/>
<dbReference type="Gene3D" id="2.40.50.140">
    <property type="entry name" value="Nucleic acid-binding proteins"/>
    <property type="match status" value="1"/>
</dbReference>
<dbReference type="AlphaFoldDB" id="A0A7G9SQM0"/>
<name>A0A7G9SQM0_9GAMM</name>
<keyword evidence="15" id="KW-0694">RNA-binding</keyword>
<comment type="cofactor">
    <cofactor evidence="1">
        <name>Mg(2+)</name>
        <dbReference type="ChEBI" id="CHEBI:18420"/>
    </cofactor>
</comment>
<dbReference type="GO" id="GO:0004540">
    <property type="term" value="F:RNA nuclease activity"/>
    <property type="evidence" value="ECO:0007669"/>
    <property type="project" value="InterPro"/>
</dbReference>
<dbReference type="NCBIfam" id="NF008689">
    <property type="entry name" value="PRK11712.1"/>
    <property type="match status" value="1"/>
</dbReference>
<evidence type="ECO:0000256" key="14">
    <source>
        <dbReference type="ARBA" id="ARBA00022842"/>
    </source>
</evidence>
<keyword evidence="11" id="KW-0699">rRNA-binding</keyword>
<organism evidence="17 18">
    <name type="scientific">Thermomonas carbonis</name>
    <dbReference type="NCBI Taxonomy" id="1463158"/>
    <lineage>
        <taxon>Bacteria</taxon>
        <taxon>Pseudomonadati</taxon>
        <taxon>Pseudomonadota</taxon>
        <taxon>Gammaproteobacteria</taxon>
        <taxon>Lysobacterales</taxon>
        <taxon>Lysobacteraceae</taxon>
        <taxon>Thermomonas</taxon>
    </lineage>
</organism>
<dbReference type="GO" id="GO:0000049">
    <property type="term" value="F:tRNA binding"/>
    <property type="evidence" value="ECO:0007669"/>
    <property type="project" value="UniProtKB-KW"/>
</dbReference>
<dbReference type="InterPro" id="IPR012340">
    <property type="entry name" value="NA-bd_OB-fold"/>
</dbReference>
<evidence type="ECO:0000256" key="7">
    <source>
        <dbReference type="ARBA" id="ARBA00022555"/>
    </source>
</evidence>
<dbReference type="SMART" id="SM00316">
    <property type="entry name" value="S1"/>
    <property type="match status" value="1"/>
</dbReference>
<gene>
    <name evidence="17" type="primary">rng</name>
    <name evidence="17" type="ORF">H9L16_00345</name>
</gene>
<dbReference type="KEGG" id="tcn:H9L16_00345"/>
<dbReference type="GO" id="GO:0005737">
    <property type="term" value="C:cytoplasm"/>
    <property type="evidence" value="ECO:0007669"/>
    <property type="project" value="UniProtKB-SubCell"/>
</dbReference>
<evidence type="ECO:0000313" key="17">
    <source>
        <dbReference type="EMBL" id="QNN70145.1"/>
    </source>
</evidence>
<keyword evidence="8" id="KW-0819">tRNA processing</keyword>
<dbReference type="Proteomes" id="UP000515804">
    <property type="component" value="Chromosome"/>
</dbReference>
<feature type="domain" description="S1 motif" evidence="16">
    <location>
        <begin position="39"/>
        <end position="128"/>
    </location>
</feature>
<dbReference type="EMBL" id="CP060719">
    <property type="protein sequence ID" value="QNN70145.1"/>
    <property type="molecule type" value="Genomic_DNA"/>
</dbReference>
<dbReference type="CDD" id="cd04453">
    <property type="entry name" value="S1_RNase_E"/>
    <property type="match status" value="1"/>
</dbReference>
<dbReference type="InterPro" id="IPR019307">
    <property type="entry name" value="RNA-bd_AU-1/RNase_E/G"/>
</dbReference>
<keyword evidence="12" id="KW-0255">Endonuclease</keyword>
<evidence type="ECO:0000256" key="3">
    <source>
        <dbReference type="ARBA" id="ARBA00005663"/>
    </source>
</evidence>
<keyword evidence="10" id="KW-0479">Metal-binding</keyword>
<evidence type="ECO:0000256" key="1">
    <source>
        <dbReference type="ARBA" id="ARBA00001946"/>
    </source>
</evidence>
<dbReference type="PROSITE" id="PS50126">
    <property type="entry name" value="S1"/>
    <property type="match status" value="1"/>
</dbReference>
<dbReference type="GO" id="GO:0006364">
    <property type="term" value="P:rRNA processing"/>
    <property type="evidence" value="ECO:0007669"/>
    <property type="project" value="UniProtKB-KW"/>
</dbReference>
<protein>
    <recommendedName>
        <fullName evidence="4">Ribonuclease G</fullName>
    </recommendedName>
</protein>
<dbReference type="GO" id="GO:0004519">
    <property type="term" value="F:endonuclease activity"/>
    <property type="evidence" value="ECO:0007669"/>
    <property type="project" value="UniProtKB-KW"/>
</dbReference>
<dbReference type="InterPro" id="IPR003029">
    <property type="entry name" value="S1_domain"/>
</dbReference>
<dbReference type="GO" id="GO:0016787">
    <property type="term" value="F:hydrolase activity"/>
    <property type="evidence" value="ECO:0007669"/>
    <property type="project" value="UniProtKB-KW"/>
</dbReference>
<reference evidence="17 18" key="1">
    <citation type="submission" date="2020-08" db="EMBL/GenBank/DDBJ databases">
        <title>Genome sequence of Thermomonas carbonis KCTC 42013T.</title>
        <authorList>
            <person name="Hyun D.-W."/>
            <person name="Bae J.-W."/>
        </authorList>
    </citation>
    <scope>NUCLEOTIDE SEQUENCE [LARGE SCALE GENOMIC DNA]</scope>
    <source>
        <strain evidence="17 18">KCTC 42013</strain>
    </source>
</reference>
<evidence type="ECO:0000256" key="10">
    <source>
        <dbReference type="ARBA" id="ARBA00022723"/>
    </source>
</evidence>
<dbReference type="RefSeq" id="WP_187552662.1">
    <property type="nucleotide sequence ID" value="NZ_BMZL01000001.1"/>
</dbReference>
<dbReference type="PANTHER" id="PTHR30001:SF0">
    <property type="entry name" value="RIBONUCLEASE G"/>
    <property type="match status" value="1"/>
</dbReference>
<evidence type="ECO:0000256" key="9">
    <source>
        <dbReference type="ARBA" id="ARBA00022722"/>
    </source>
</evidence>
<evidence type="ECO:0000256" key="2">
    <source>
        <dbReference type="ARBA" id="ARBA00004496"/>
    </source>
</evidence>
<evidence type="ECO:0000256" key="6">
    <source>
        <dbReference type="ARBA" id="ARBA00022552"/>
    </source>
</evidence>
<evidence type="ECO:0000256" key="12">
    <source>
        <dbReference type="ARBA" id="ARBA00022759"/>
    </source>
</evidence>
<keyword evidence="5" id="KW-0963">Cytoplasm</keyword>
<evidence type="ECO:0000313" key="18">
    <source>
        <dbReference type="Proteomes" id="UP000515804"/>
    </source>
</evidence>
<evidence type="ECO:0000259" key="16">
    <source>
        <dbReference type="PROSITE" id="PS50126"/>
    </source>
</evidence>
<sequence length="496" mass="55515">MSEELLVNVTPRETRVAVVENGMLQELHIERGSQRGVVGNIYKGKVQRVMPGMQAAFVDIGLDRAAFLHANDIFRSAQLDAGEVDDPPAAPPMQVQIPITELLRDGAEIVVQVVKDPIGSKGARLTTQISIPSRYMVLLPRSRVLGISARIEDDDERARLKSLMTELARPGGYGYIVRTNAEGQPAEALAEDIAYLKRAWDLVEATSATAKVGSCVYEDLSLPLRAVRDLIRRDVEKVKVDSRETCERLREFAAQYMPGLAEKIEHYSGARPIFDMYGVEDEIQHALEKEVPLKSGGYLVIDQTEAMTTVDVNTGSFLGQRNLEETVYRTNLEAAQSVARQLRLRNLGGIIIIDFIDMVDAEHRRQVLRTLEKSLARDHAKTTVYDFSPLGLVEMTRKRTVESLERQLSEPCHECSGRGTVKTAETVTYEVFREIVRAVRQFDAPRLLVIASPKVVARITDEESTAVAELEEFLGKSIRFQADTQYMQEQFDVVLL</sequence>
<dbReference type="InterPro" id="IPR004659">
    <property type="entry name" value="RNase_E/G"/>
</dbReference>
<evidence type="ECO:0000256" key="4">
    <source>
        <dbReference type="ARBA" id="ARBA00017719"/>
    </source>
</evidence>
<keyword evidence="18" id="KW-1185">Reference proteome</keyword>
<keyword evidence="7" id="KW-0820">tRNA-binding</keyword>
<dbReference type="Pfam" id="PF10150">
    <property type="entry name" value="RNase_E_G"/>
    <property type="match status" value="1"/>
</dbReference>
<evidence type="ECO:0000256" key="13">
    <source>
        <dbReference type="ARBA" id="ARBA00022801"/>
    </source>
</evidence>
<dbReference type="Gene3D" id="3.40.1260.20">
    <property type="entry name" value="Ribonuclease E, catalytic domain"/>
    <property type="match status" value="1"/>
</dbReference>
<comment type="subcellular location">
    <subcellularLocation>
        <location evidence="2">Cytoplasm</location>
    </subcellularLocation>
</comment>
<keyword evidence="13 17" id="KW-0378">Hydrolase</keyword>
<comment type="similarity">
    <text evidence="3">Belongs to the RNase E/G family. RNase G subfamily.</text>
</comment>
<dbReference type="SUPFAM" id="SSF50249">
    <property type="entry name" value="Nucleic acid-binding proteins"/>
    <property type="match status" value="1"/>
</dbReference>